<dbReference type="AlphaFoldDB" id="A0AA37ILI7"/>
<proteinExistence type="predicted"/>
<protein>
    <submittedName>
        <fullName evidence="1">Uncharacterized protein</fullName>
    </submittedName>
</protein>
<evidence type="ECO:0000313" key="2">
    <source>
        <dbReference type="Proteomes" id="UP001055111"/>
    </source>
</evidence>
<organism evidence="1 2">
    <name type="scientific">Caballeronia novacaledonica</name>
    <dbReference type="NCBI Taxonomy" id="1544861"/>
    <lineage>
        <taxon>Bacteria</taxon>
        <taxon>Pseudomonadati</taxon>
        <taxon>Pseudomonadota</taxon>
        <taxon>Betaproteobacteria</taxon>
        <taxon>Burkholderiales</taxon>
        <taxon>Burkholderiaceae</taxon>
        <taxon>Caballeronia</taxon>
    </lineage>
</organism>
<evidence type="ECO:0000313" key="1">
    <source>
        <dbReference type="EMBL" id="GJH30894.1"/>
    </source>
</evidence>
<gene>
    <name evidence="1" type="ORF">CBA19CS42_40280</name>
</gene>
<accession>A0AA37ILI7</accession>
<dbReference type="RefSeq" id="WP_187609336.1">
    <property type="nucleotide sequence ID" value="NZ_BPUS01000050.1"/>
</dbReference>
<dbReference type="Proteomes" id="UP001055111">
    <property type="component" value="Unassembled WGS sequence"/>
</dbReference>
<name>A0AA37ILI7_9BURK</name>
<sequence length="82" mass="8983">MTVQNSTYRDCNISVDVIGPDARGAYSGTFVITHEVGDADDDRQFTPAWRTAVFSEAEALTRLTRLAEDVIDGKRDGSEIST</sequence>
<dbReference type="EMBL" id="BPUS01000050">
    <property type="protein sequence ID" value="GJH30894.1"/>
    <property type="molecule type" value="Genomic_DNA"/>
</dbReference>
<reference evidence="1" key="1">
    <citation type="submission" date="2022-09" db="EMBL/GenBank/DDBJ databases">
        <title>Isolation and characterization of 3-chlorobenzoate degrading bacteria from soils in Shizuoka.</title>
        <authorList>
            <person name="Ifat A."/>
            <person name="Ogawa N."/>
            <person name="Kimbara K."/>
            <person name="Moriuchi R."/>
            <person name="Dohra H."/>
            <person name="Shintani M."/>
        </authorList>
    </citation>
    <scope>NUCLEOTIDE SEQUENCE</scope>
    <source>
        <strain evidence="1">19CS4-2</strain>
    </source>
</reference>
<comment type="caution">
    <text evidence="1">The sequence shown here is derived from an EMBL/GenBank/DDBJ whole genome shotgun (WGS) entry which is preliminary data.</text>
</comment>